<keyword evidence="3" id="KW-1185">Reference proteome</keyword>
<reference evidence="2 3" key="1">
    <citation type="submission" date="2018-07" db="EMBL/GenBank/DDBJ databases">
        <title>Halioglobus sp. genome submission.</title>
        <authorList>
            <person name="Ye M.-Q."/>
            <person name="Du Z.-J."/>
        </authorList>
    </citation>
    <scope>NUCLEOTIDE SEQUENCE [LARGE SCALE GENOMIC DNA]</scope>
    <source>
        <strain evidence="2 3">U0301</strain>
    </source>
</reference>
<evidence type="ECO:0000313" key="3">
    <source>
        <dbReference type="Proteomes" id="UP000265509"/>
    </source>
</evidence>
<sequence>MTMNTPQVHGTAAPGFEPVKQLFAQEMRTMAEQQAQLCVYYRGEKVVDLWADVAGAGGYSADSLANVFSSGKSLEAIAVAALVGKGLLDYAAKITDYWPEFGANGKQDVTVADLMRHEAGLANFDTSLDIEDLFTENIKQNAVGRIIEAHAPSYGASGGGKREYHALTRGWIVNELFRRVEPQGRTIGEFLREEISGPLDADVVIGVREEEMARVFKVRPLGFGYQLLQSLVPRFLGRRIVHNVFQIVSRLSRIIPPLLKGRKNAPPPPFAGRSILDYFNDPGFARGETPSANANCSARGLARLGAMMSAGGSLEGRQFLTPEAWQAMHEHAVAAPLGSLLITRFTQGGVDKFLPCDADSSRLERDFNEGREGFYGWMGFGGSIFQWHPGLDIGFAFVPTSLHALDLLNERGKRYQREVLSCAGQIAGNLP</sequence>
<organism evidence="2 3">
    <name type="scientific">Seongchinamella sediminis</name>
    <dbReference type="NCBI Taxonomy" id="2283635"/>
    <lineage>
        <taxon>Bacteria</taxon>
        <taxon>Pseudomonadati</taxon>
        <taxon>Pseudomonadota</taxon>
        <taxon>Gammaproteobacteria</taxon>
        <taxon>Cellvibrionales</taxon>
        <taxon>Halieaceae</taxon>
        <taxon>Seongchinamella</taxon>
    </lineage>
</organism>
<keyword evidence="2" id="KW-0378">Hydrolase</keyword>
<proteinExistence type="predicted"/>
<dbReference type="InterPro" id="IPR012338">
    <property type="entry name" value="Beta-lactam/transpept-like"/>
</dbReference>
<dbReference type="SUPFAM" id="SSF56601">
    <property type="entry name" value="beta-lactamase/transpeptidase-like"/>
    <property type="match status" value="1"/>
</dbReference>
<dbReference type="GO" id="GO:0016787">
    <property type="term" value="F:hydrolase activity"/>
    <property type="evidence" value="ECO:0007669"/>
    <property type="project" value="UniProtKB-KW"/>
</dbReference>
<dbReference type="InterPro" id="IPR052907">
    <property type="entry name" value="Beta-lactamase/esterase"/>
</dbReference>
<accession>A0A3L7DYU9</accession>
<dbReference type="Proteomes" id="UP000265509">
    <property type="component" value="Unassembled WGS sequence"/>
</dbReference>
<dbReference type="EMBL" id="QRAN01000010">
    <property type="protein sequence ID" value="RLQ21720.1"/>
    <property type="molecule type" value="Genomic_DNA"/>
</dbReference>
<dbReference type="OrthoDB" id="5705574at2"/>
<dbReference type="InterPro" id="IPR001466">
    <property type="entry name" value="Beta-lactam-related"/>
</dbReference>
<name>A0A3L7DYU9_9GAMM</name>
<protein>
    <submittedName>
        <fullName evidence="2">Class A beta-lactamase-related serine hydrolase</fullName>
    </submittedName>
</protein>
<comment type="caution">
    <text evidence="2">The sequence shown here is derived from an EMBL/GenBank/DDBJ whole genome shotgun (WGS) entry which is preliminary data.</text>
</comment>
<dbReference type="Pfam" id="PF00144">
    <property type="entry name" value="Beta-lactamase"/>
    <property type="match status" value="1"/>
</dbReference>
<dbReference type="AlphaFoldDB" id="A0A3L7DYU9"/>
<dbReference type="Gene3D" id="3.40.710.10">
    <property type="entry name" value="DD-peptidase/beta-lactamase superfamily"/>
    <property type="match status" value="1"/>
</dbReference>
<dbReference type="PANTHER" id="PTHR43319">
    <property type="entry name" value="BETA-LACTAMASE-RELATED"/>
    <property type="match status" value="1"/>
</dbReference>
<dbReference type="PANTHER" id="PTHR43319:SF3">
    <property type="entry name" value="BETA-LACTAMASE-RELATED DOMAIN-CONTAINING PROTEIN"/>
    <property type="match status" value="1"/>
</dbReference>
<gene>
    <name evidence="2" type="ORF">DWB85_10525</name>
</gene>
<evidence type="ECO:0000259" key="1">
    <source>
        <dbReference type="Pfam" id="PF00144"/>
    </source>
</evidence>
<feature type="domain" description="Beta-lactamase-related" evidence="1">
    <location>
        <begin position="20"/>
        <end position="404"/>
    </location>
</feature>
<evidence type="ECO:0000313" key="2">
    <source>
        <dbReference type="EMBL" id="RLQ21720.1"/>
    </source>
</evidence>